<dbReference type="AlphaFoldDB" id="A0A2C9D375"/>
<dbReference type="Gene3D" id="3.30.200.20">
    <property type="entry name" value="Phosphorylase Kinase, domain 1"/>
    <property type="match status" value="1"/>
</dbReference>
<dbReference type="InterPro" id="IPR008266">
    <property type="entry name" value="Tyr_kinase_AS"/>
</dbReference>
<proteinExistence type="predicted"/>
<dbReference type="OrthoDB" id="9801841at2"/>
<reference evidence="8" key="1">
    <citation type="submission" date="2017-09" db="EMBL/GenBank/DDBJ databases">
        <title>Genome sequence of Nannocystis excedens DSM 71.</title>
        <authorList>
            <person name="Blom J."/>
        </authorList>
    </citation>
    <scope>NUCLEOTIDE SEQUENCE [LARGE SCALE GENOMIC DNA]</scope>
    <source>
        <strain evidence="8">type strain: E19</strain>
    </source>
</reference>
<dbReference type="PROSITE" id="PS00109">
    <property type="entry name" value="PROTEIN_KINASE_TYR"/>
    <property type="match status" value="1"/>
</dbReference>
<dbReference type="RefSeq" id="WP_099553848.1">
    <property type="nucleotide sequence ID" value="NZ_LT960614.1"/>
</dbReference>
<dbReference type="GO" id="GO:0004674">
    <property type="term" value="F:protein serine/threonine kinase activity"/>
    <property type="evidence" value="ECO:0007669"/>
    <property type="project" value="UniProtKB-EC"/>
</dbReference>
<evidence type="ECO:0000256" key="2">
    <source>
        <dbReference type="ARBA" id="ARBA00022741"/>
    </source>
</evidence>
<protein>
    <submittedName>
        <fullName evidence="7">Serine/threonine-protein kinase PrkC</fullName>
        <ecNumber evidence="7">2.7.11.1</ecNumber>
    </submittedName>
</protein>
<dbReference type="InterPro" id="IPR011009">
    <property type="entry name" value="Kinase-like_dom_sf"/>
</dbReference>
<dbReference type="PROSITE" id="PS50011">
    <property type="entry name" value="PROTEIN_KINASE_DOM"/>
    <property type="match status" value="1"/>
</dbReference>
<keyword evidence="8" id="KW-1185">Reference proteome</keyword>
<feature type="domain" description="Protein kinase" evidence="6">
    <location>
        <begin position="10"/>
        <end position="267"/>
    </location>
</feature>
<dbReference type="PANTHER" id="PTHR43289:SF34">
    <property type="entry name" value="SERINE_THREONINE-PROTEIN KINASE YBDM-RELATED"/>
    <property type="match status" value="1"/>
</dbReference>
<evidence type="ECO:0000256" key="3">
    <source>
        <dbReference type="ARBA" id="ARBA00022777"/>
    </source>
</evidence>
<feature type="compositionally biased region" description="Polar residues" evidence="5">
    <location>
        <begin position="415"/>
        <end position="438"/>
    </location>
</feature>
<dbReference type="KEGG" id="hdi:HDIA_0384"/>
<feature type="compositionally biased region" description="Low complexity" evidence="5">
    <location>
        <begin position="535"/>
        <end position="548"/>
    </location>
</feature>
<sequence>MIGTELNGVYRIDAKIAEGGMGTVFRGHNIHSGETVAIKTILPEFAANEAHLALFRREAMLLHQFTHPAIVRYYMFAVDPTRSLPYFAMEFVDGVSLSDRVAAGPLSTGDARQVALRVAGGLASAHAIGIVHRDMSPDNIILPDNRVEAAKIIDFGIARASQVKGGTVLEGAFAGRYSYASPEQLGLAGGEVTPQSDLYSLGLVVAAMLRGEAIDMGETHAELIERRLAVPDLAGIDETMRPLLTRMLQPKPGDRPAGMAEVVEALTDMGPLPETTGLPGDAGHPTAASSSSSSPLERTEIAEGPVGGSWRGGNSASQARSSAFGSRIEATEIPPDLRERVSIADAAGGASFSGEPPAAWSGARIGTILAVISLIVVAGVVSTYHAIQSDLLTADPSPQEMAYTGGENGGAANRPSLTSDNQSPPEPASNDTATDSTPAVQDAANTAALADQAADAAPGVPLADEIVQTLGIDSAGSAPDASSAEEAGQTSPAPPNGDQLASAEPDSQPTKAPEPDAEGNAPSGTAGSAMVAGQPETPTTPESPTTDTQATSPPPGTTLSADATSEPDPSSGAPATPKAEPAATDAGTSSPEATAGTDVAAIPLPSTVFDVVGQVQDPCFYARVTRASVDASTIEAFGAAIDPAARLNDDVLQVTGVEPNIGMRLVSEAQCPLVDFLSQHADRANGALSLKLDSDVVSSRQPLSGKVQGLYGTRLHLILVDEDGAAHDLTHLLEAQANDAATFRIDLSGGASAKAVPLILLLLSTSDSVDFDAAALKGSADSVVPALQDAMTASGSDAHWEAAYLKFAP</sequence>
<organism evidence="7 8">
    <name type="scientific">Hartmannibacter diazotrophicus</name>
    <dbReference type="NCBI Taxonomy" id="1482074"/>
    <lineage>
        <taxon>Bacteria</taxon>
        <taxon>Pseudomonadati</taxon>
        <taxon>Pseudomonadota</taxon>
        <taxon>Alphaproteobacteria</taxon>
        <taxon>Hyphomicrobiales</taxon>
        <taxon>Pleomorphomonadaceae</taxon>
        <taxon>Hartmannibacter</taxon>
    </lineage>
</organism>
<feature type="region of interest" description="Disordered" evidence="5">
    <location>
        <begin position="398"/>
        <end position="438"/>
    </location>
</feature>
<name>A0A2C9D375_9HYPH</name>
<dbReference type="EC" id="2.7.11.1" evidence="7"/>
<dbReference type="EMBL" id="LT960614">
    <property type="protein sequence ID" value="SON53925.1"/>
    <property type="molecule type" value="Genomic_DNA"/>
</dbReference>
<dbReference type="PANTHER" id="PTHR43289">
    <property type="entry name" value="MITOGEN-ACTIVATED PROTEIN KINASE KINASE KINASE 20-RELATED"/>
    <property type="match status" value="1"/>
</dbReference>
<evidence type="ECO:0000256" key="5">
    <source>
        <dbReference type="SAM" id="MobiDB-lite"/>
    </source>
</evidence>
<dbReference type="GO" id="GO:0005524">
    <property type="term" value="F:ATP binding"/>
    <property type="evidence" value="ECO:0007669"/>
    <property type="project" value="UniProtKB-KW"/>
</dbReference>
<feature type="compositionally biased region" description="Low complexity" evidence="5">
    <location>
        <begin position="573"/>
        <end position="586"/>
    </location>
</feature>
<evidence type="ECO:0000256" key="1">
    <source>
        <dbReference type="ARBA" id="ARBA00022679"/>
    </source>
</evidence>
<keyword evidence="3 7" id="KW-0418">Kinase</keyword>
<dbReference type="CDD" id="cd14014">
    <property type="entry name" value="STKc_PknB_like"/>
    <property type="match status" value="1"/>
</dbReference>
<accession>A0A2C9D375</accession>
<keyword evidence="2" id="KW-0547">Nucleotide-binding</keyword>
<gene>
    <name evidence="7" type="primary">prkC_1</name>
    <name evidence="7" type="ORF">HDIA_0384</name>
</gene>
<dbReference type="Proteomes" id="UP000223606">
    <property type="component" value="Chromosome 1"/>
</dbReference>
<dbReference type="Gene3D" id="1.10.510.10">
    <property type="entry name" value="Transferase(Phosphotransferase) domain 1"/>
    <property type="match status" value="1"/>
</dbReference>
<evidence type="ECO:0000313" key="8">
    <source>
        <dbReference type="Proteomes" id="UP000223606"/>
    </source>
</evidence>
<dbReference type="Pfam" id="PF00069">
    <property type="entry name" value="Pkinase"/>
    <property type="match status" value="1"/>
</dbReference>
<keyword evidence="4" id="KW-0067">ATP-binding</keyword>
<evidence type="ECO:0000313" key="7">
    <source>
        <dbReference type="EMBL" id="SON53925.1"/>
    </source>
</evidence>
<feature type="compositionally biased region" description="Low complexity" evidence="5">
    <location>
        <begin position="473"/>
        <end position="488"/>
    </location>
</feature>
<evidence type="ECO:0000256" key="4">
    <source>
        <dbReference type="ARBA" id="ARBA00022840"/>
    </source>
</evidence>
<feature type="region of interest" description="Disordered" evidence="5">
    <location>
        <begin position="270"/>
        <end position="332"/>
    </location>
</feature>
<evidence type="ECO:0000259" key="6">
    <source>
        <dbReference type="PROSITE" id="PS50011"/>
    </source>
</evidence>
<feature type="compositionally biased region" description="Polar residues" evidence="5">
    <location>
        <begin position="312"/>
        <end position="324"/>
    </location>
</feature>
<dbReference type="SUPFAM" id="SSF56112">
    <property type="entry name" value="Protein kinase-like (PK-like)"/>
    <property type="match status" value="1"/>
</dbReference>
<feature type="region of interest" description="Disordered" evidence="5">
    <location>
        <begin position="473"/>
        <end position="594"/>
    </location>
</feature>
<keyword evidence="1 7" id="KW-0808">Transferase</keyword>
<dbReference type="InterPro" id="IPR000719">
    <property type="entry name" value="Prot_kinase_dom"/>
</dbReference>